<keyword evidence="3" id="KW-1185">Reference proteome</keyword>
<dbReference type="EMBL" id="JAABNR010000020">
    <property type="protein sequence ID" value="NBZ89313.1"/>
    <property type="molecule type" value="Genomic_DNA"/>
</dbReference>
<evidence type="ECO:0000313" key="2">
    <source>
        <dbReference type="EMBL" id="NBZ89313.1"/>
    </source>
</evidence>
<feature type="chain" id="PRO_5041949514" description="Tetratricopeptide repeat protein" evidence="1">
    <location>
        <begin position="20"/>
        <end position="444"/>
    </location>
</feature>
<evidence type="ECO:0008006" key="4">
    <source>
        <dbReference type="Google" id="ProtNLM"/>
    </source>
</evidence>
<protein>
    <recommendedName>
        <fullName evidence="4">Tetratricopeptide repeat protein</fullName>
    </recommendedName>
</protein>
<accession>A0AAE5BXG4</accession>
<reference evidence="2" key="1">
    <citation type="submission" date="2020-01" db="EMBL/GenBank/DDBJ databases">
        <authorList>
            <person name="Chen W.-M."/>
        </authorList>
    </citation>
    <scope>NUCLEOTIDE SEQUENCE</scope>
    <source>
        <strain evidence="2">CYK-10</strain>
    </source>
</reference>
<dbReference type="Proteomes" id="UP001193501">
    <property type="component" value="Unassembled WGS sequence"/>
</dbReference>
<evidence type="ECO:0000256" key="1">
    <source>
        <dbReference type="SAM" id="SignalP"/>
    </source>
</evidence>
<dbReference type="RefSeq" id="WP_168776114.1">
    <property type="nucleotide sequence ID" value="NZ_JAABNR010000020.1"/>
</dbReference>
<sequence length="444" mass="48011">MKHTLFALLLSALPLAARAEVPDCLPSPSRACLFQMALTQAEAADRPVRLARGYLAVAIAQESIGSDADPTRRALLVGLLRRNPDPAEARENLGWAMFGLVLSDTHMENSPQTLRWFHQTMRDLDRQANLPETKDDDEARREKTRAKVAAAPKDHLPKYARADALGLTVDIELGQYWPPFSFAFNPGRADTLSELIRHRALTAAATEIVTLPSTAMRANGRAFLALGLAKAGKLPEAQALASSLDLSLMDEEGLIYLAEVQARVGQEKAATDLLDSIPRTSGYVRSNTDNRLRLAIIARTVSGDFKGARDLILVLAPRDRGNALNEALDARLTAGRQGLAPLLASLPSELRARALYYLGWRQASLGDLKAAQLAQALLQAMGPVAQDYDLRPALAPLLAALGKTEDATRMAHDLGNAIVTAQVAAHLKEKGRPQGTAFPADRNP</sequence>
<comment type="caution">
    <text evidence="2">The sequence shown here is derived from an EMBL/GenBank/DDBJ whole genome shotgun (WGS) entry which is preliminary data.</text>
</comment>
<evidence type="ECO:0000313" key="3">
    <source>
        <dbReference type="Proteomes" id="UP001193501"/>
    </source>
</evidence>
<gene>
    <name evidence="2" type="ORF">GV832_17125</name>
</gene>
<keyword evidence="1" id="KW-0732">Signal</keyword>
<organism evidence="2 3">
    <name type="scientific">Stagnihabitans tardus</name>
    <dbReference type="NCBI Taxonomy" id="2699202"/>
    <lineage>
        <taxon>Bacteria</taxon>
        <taxon>Pseudomonadati</taxon>
        <taxon>Pseudomonadota</taxon>
        <taxon>Alphaproteobacteria</taxon>
        <taxon>Rhodobacterales</taxon>
        <taxon>Paracoccaceae</taxon>
        <taxon>Stagnihabitans</taxon>
    </lineage>
</organism>
<dbReference type="AlphaFoldDB" id="A0AAE5BXG4"/>
<proteinExistence type="predicted"/>
<feature type="signal peptide" evidence="1">
    <location>
        <begin position="1"/>
        <end position="19"/>
    </location>
</feature>
<name>A0AAE5BXG4_9RHOB</name>